<dbReference type="RefSeq" id="WP_126785242.1">
    <property type="nucleotide sequence ID" value="NZ_PIQF01000003.1"/>
</dbReference>
<evidence type="ECO:0000313" key="1">
    <source>
        <dbReference type="EMBL" id="RUO75369.1"/>
    </source>
</evidence>
<sequence>MTSSVSENHQFHQAFTAGTQQLQNNNFVQALHYLTQAKSSALAIADDELLGPNARQNYVTTSLIIMGVQFRQQRYADTLASYYQVFHLLDRWLATTQDYALKKRLRGYQALAEKACRHLHLERFREEASYAHSTK</sequence>
<proteinExistence type="predicted"/>
<evidence type="ECO:0000313" key="2">
    <source>
        <dbReference type="Proteomes" id="UP000287908"/>
    </source>
</evidence>
<dbReference type="OrthoDB" id="6238914at2"/>
<gene>
    <name evidence="1" type="ORF">CWI81_10370</name>
</gene>
<name>A0A432ZBT5_9GAMM</name>
<reference evidence="1 2" key="1">
    <citation type="journal article" date="2011" name="Front. Microbiol.">
        <title>Genomic signatures of strain selection and enhancement in Bacillus atrophaeus var. globigii, a historical biowarfare simulant.</title>
        <authorList>
            <person name="Gibbons H.S."/>
            <person name="Broomall S.M."/>
            <person name="McNew L.A."/>
            <person name="Daligault H."/>
            <person name="Chapman C."/>
            <person name="Bruce D."/>
            <person name="Karavis M."/>
            <person name="Krepps M."/>
            <person name="McGregor P.A."/>
            <person name="Hong C."/>
            <person name="Park K.H."/>
            <person name="Akmal A."/>
            <person name="Feldman A."/>
            <person name="Lin J.S."/>
            <person name="Chang W.E."/>
            <person name="Higgs B.W."/>
            <person name="Demirev P."/>
            <person name="Lindquist J."/>
            <person name="Liem A."/>
            <person name="Fochler E."/>
            <person name="Read T.D."/>
            <person name="Tapia R."/>
            <person name="Johnson S."/>
            <person name="Bishop-Lilly K.A."/>
            <person name="Detter C."/>
            <person name="Han C."/>
            <person name="Sozhamannan S."/>
            <person name="Rosenzweig C.N."/>
            <person name="Skowronski E.W."/>
        </authorList>
    </citation>
    <scope>NUCLEOTIDE SEQUENCE [LARGE SCALE GENOMIC DNA]</scope>
    <source>
        <strain evidence="1 2">CL-SP19</strain>
    </source>
</reference>
<dbReference type="EMBL" id="PIQF01000003">
    <property type="protein sequence ID" value="RUO75369.1"/>
    <property type="molecule type" value="Genomic_DNA"/>
</dbReference>
<dbReference type="AlphaFoldDB" id="A0A432ZBT5"/>
<accession>A0A432ZBT5</accession>
<dbReference type="Proteomes" id="UP000287908">
    <property type="component" value="Unassembled WGS sequence"/>
</dbReference>
<comment type="caution">
    <text evidence="1">The sequence shown here is derived from an EMBL/GenBank/DDBJ whole genome shotgun (WGS) entry which is preliminary data.</text>
</comment>
<keyword evidence="2" id="KW-1185">Reference proteome</keyword>
<protein>
    <submittedName>
        <fullName evidence="1">Uncharacterized protein</fullName>
    </submittedName>
</protein>
<organism evidence="1 2">
    <name type="scientific">Idiomarina seosinensis</name>
    <dbReference type="NCBI Taxonomy" id="281739"/>
    <lineage>
        <taxon>Bacteria</taxon>
        <taxon>Pseudomonadati</taxon>
        <taxon>Pseudomonadota</taxon>
        <taxon>Gammaproteobacteria</taxon>
        <taxon>Alteromonadales</taxon>
        <taxon>Idiomarinaceae</taxon>
        <taxon>Idiomarina</taxon>
    </lineage>
</organism>